<evidence type="ECO:0000313" key="2">
    <source>
        <dbReference type="EMBL" id="KAK1452442.1"/>
    </source>
</evidence>
<name>A0AAI9U692_9PEZI</name>
<keyword evidence="3" id="KW-1185">Reference proteome</keyword>
<evidence type="ECO:0000259" key="1">
    <source>
        <dbReference type="PROSITE" id="PS00028"/>
    </source>
</evidence>
<sequence length="213" mass="23808">MLTWTHFLDVSHTSRDILHLLRAAQDLAQEDRGIGVEEDQSTRLTSGIAGGMCFYRKSIWACGHWEWGPIVQRCSQDDVEVGGCHNKLVFAATSQSEECAACCRIVRKGIELEALRNRVEGMLQDQARPTSLGLVVRDMDTLDLELQQAKAGVTSQGLVGATEKGRAGPNHKAKHFFRCHWCGVLFHREGFRTEHISVYHRASSGQQRPHTTV</sequence>
<organism evidence="2 3">
    <name type="scientific">Colletotrichum melonis</name>
    <dbReference type="NCBI Taxonomy" id="1209925"/>
    <lineage>
        <taxon>Eukaryota</taxon>
        <taxon>Fungi</taxon>
        <taxon>Dikarya</taxon>
        <taxon>Ascomycota</taxon>
        <taxon>Pezizomycotina</taxon>
        <taxon>Sordariomycetes</taxon>
        <taxon>Hypocreomycetidae</taxon>
        <taxon>Glomerellales</taxon>
        <taxon>Glomerellaceae</taxon>
        <taxon>Colletotrichum</taxon>
        <taxon>Colletotrichum acutatum species complex</taxon>
    </lineage>
</organism>
<accession>A0AAI9U692</accession>
<protein>
    <recommendedName>
        <fullName evidence="1">C2H2-type domain-containing protein</fullName>
    </recommendedName>
</protein>
<evidence type="ECO:0000313" key="3">
    <source>
        <dbReference type="Proteomes" id="UP001239795"/>
    </source>
</evidence>
<reference evidence="2 3" key="1">
    <citation type="submission" date="2016-10" db="EMBL/GenBank/DDBJ databases">
        <title>The genome sequence of Colletotrichum fioriniae PJ7.</title>
        <authorList>
            <person name="Baroncelli R."/>
        </authorList>
    </citation>
    <scope>NUCLEOTIDE SEQUENCE [LARGE SCALE GENOMIC DNA]</scope>
    <source>
        <strain evidence="2">Col 31</strain>
    </source>
</reference>
<feature type="domain" description="C2H2-type" evidence="1">
    <location>
        <begin position="179"/>
        <end position="200"/>
    </location>
</feature>
<dbReference type="EMBL" id="MLGG01000045">
    <property type="protein sequence ID" value="KAK1452442.1"/>
    <property type="molecule type" value="Genomic_DNA"/>
</dbReference>
<dbReference type="AlphaFoldDB" id="A0AAI9U692"/>
<dbReference type="InterPro" id="IPR013087">
    <property type="entry name" value="Znf_C2H2_type"/>
</dbReference>
<comment type="caution">
    <text evidence="2">The sequence shown here is derived from an EMBL/GenBank/DDBJ whole genome shotgun (WGS) entry which is preliminary data.</text>
</comment>
<proteinExistence type="predicted"/>
<gene>
    <name evidence="2" type="ORF">CMEL01_16764</name>
</gene>
<dbReference type="PROSITE" id="PS00028">
    <property type="entry name" value="ZINC_FINGER_C2H2_1"/>
    <property type="match status" value="1"/>
</dbReference>
<dbReference type="Proteomes" id="UP001239795">
    <property type="component" value="Unassembled WGS sequence"/>
</dbReference>